<evidence type="ECO:0000313" key="3">
    <source>
        <dbReference type="Proteomes" id="UP001627154"/>
    </source>
</evidence>
<reference evidence="2 3" key="1">
    <citation type="journal article" date="2024" name="bioRxiv">
        <title>A reference genome for Trichogramma kaykai: A tiny desert-dwelling parasitoid wasp with competing sex-ratio distorters.</title>
        <authorList>
            <person name="Culotta J."/>
            <person name="Lindsey A.R."/>
        </authorList>
    </citation>
    <scope>NUCLEOTIDE SEQUENCE [LARGE SCALE GENOMIC DNA]</scope>
    <source>
        <strain evidence="2 3">KSX58</strain>
    </source>
</reference>
<protein>
    <recommendedName>
        <fullName evidence="4">SAP domain-containing protein</fullName>
    </recommendedName>
</protein>
<name>A0ABD2WAU5_9HYME</name>
<dbReference type="EMBL" id="JBJJXI010000122">
    <property type="protein sequence ID" value="KAL3389771.1"/>
    <property type="molecule type" value="Genomic_DNA"/>
</dbReference>
<accession>A0ABD2WAU5</accession>
<evidence type="ECO:0000313" key="2">
    <source>
        <dbReference type="EMBL" id="KAL3389771.1"/>
    </source>
</evidence>
<feature type="region of interest" description="Disordered" evidence="1">
    <location>
        <begin position="72"/>
        <end position="105"/>
    </location>
</feature>
<dbReference type="Proteomes" id="UP001627154">
    <property type="component" value="Unassembled WGS sequence"/>
</dbReference>
<dbReference type="AlphaFoldDB" id="A0ABD2WAU5"/>
<gene>
    <name evidence="2" type="ORF">TKK_015134</name>
</gene>
<evidence type="ECO:0008006" key="4">
    <source>
        <dbReference type="Google" id="ProtNLM"/>
    </source>
</evidence>
<feature type="compositionally biased region" description="Basic and acidic residues" evidence="1">
    <location>
        <begin position="76"/>
        <end position="85"/>
    </location>
</feature>
<proteinExistence type="predicted"/>
<sequence>MLTAEDINAPKGMKEIVEKDLQDLNTTYAEKEIEDLQRIARTVNINDEGDKETLVDRLIRRQIRKAYGKNTVPWTENDKEKRSPPKLDTTIKPNANSTKKEDRRSVNFNMTMDTTQDDLLNLSTDSQHQLNPRANHFNPRETEVTVEEKLNNLYLQYNILVEQINQTSRENMLPTITPALPSTSFNNNVNFDNTKRQQIDISCKTQQLLRGYDLKFGRNDKDDAESFITKLKTVQELTNIAEKDLLRFMPSMLTGDAEIWAEPLYSQWDTLEKFIEDLRL</sequence>
<keyword evidence="3" id="KW-1185">Reference proteome</keyword>
<organism evidence="2 3">
    <name type="scientific">Trichogramma kaykai</name>
    <dbReference type="NCBI Taxonomy" id="54128"/>
    <lineage>
        <taxon>Eukaryota</taxon>
        <taxon>Metazoa</taxon>
        <taxon>Ecdysozoa</taxon>
        <taxon>Arthropoda</taxon>
        <taxon>Hexapoda</taxon>
        <taxon>Insecta</taxon>
        <taxon>Pterygota</taxon>
        <taxon>Neoptera</taxon>
        <taxon>Endopterygota</taxon>
        <taxon>Hymenoptera</taxon>
        <taxon>Apocrita</taxon>
        <taxon>Proctotrupomorpha</taxon>
        <taxon>Chalcidoidea</taxon>
        <taxon>Trichogrammatidae</taxon>
        <taxon>Trichogramma</taxon>
    </lineage>
</organism>
<comment type="caution">
    <text evidence="2">The sequence shown here is derived from an EMBL/GenBank/DDBJ whole genome shotgun (WGS) entry which is preliminary data.</text>
</comment>
<evidence type="ECO:0000256" key="1">
    <source>
        <dbReference type="SAM" id="MobiDB-lite"/>
    </source>
</evidence>